<evidence type="ECO:0000256" key="1">
    <source>
        <dbReference type="SAM" id="SignalP"/>
    </source>
</evidence>
<sequence>MFNKSIDKNQALVKKALVACSLIGIVLSSNIAQASTPIVVKGTKCHPGSPVGFCCPNDGTSSGPYCPARRIAPKTQN</sequence>
<gene>
    <name evidence="2" type="ORF">NIES23_63530</name>
</gene>
<evidence type="ECO:0000313" key="3">
    <source>
        <dbReference type="Proteomes" id="UP000217507"/>
    </source>
</evidence>
<reference evidence="2 3" key="1">
    <citation type="submission" date="2017-06" db="EMBL/GenBank/DDBJ databases">
        <title>Genome sequencing of cyanobaciteial culture collection at National Institute for Environmental Studies (NIES).</title>
        <authorList>
            <person name="Hirose Y."/>
            <person name="Shimura Y."/>
            <person name="Fujisawa T."/>
            <person name="Nakamura Y."/>
            <person name="Kawachi M."/>
        </authorList>
    </citation>
    <scope>NUCLEOTIDE SEQUENCE [LARGE SCALE GENOMIC DNA]</scope>
    <source>
        <strain evidence="2 3">NIES-23</strain>
        <plasmid evidence="3">Plasmid Plasmid4 dna</plasmid>
    </source>
</reference>
<evidence type="ECO:0000313" key="2">
    <source>
        <dbReference type="EMBL" id="BAY73501.1"/>
    </source>
</evidence>
<geneLocation type="plasmid" evidence="2">
    <name>plasmid4</name>
</geneLocation>
<feature type="signal peptide" evidence="1">
    <location>
        <begin position="1"/>
        <end position="34"/>
    </location>
</feature>
<accession>A0A1Z4KWT0</accession>
<protein>
    <submittedName>
        <fullName evidence="2">Uncharacterized protein</fullName>
    </submittedName>
</protein>
<keyword evidence="2" id="KW-0614">Plasmid</keyword>
<name>A0A1Z4KWT0_ANAVA</name>
<dbReference type="EMBL" id="AP018220">
    <property type="protein sequence ID" value="BAY73501.1"/>
    <property type="molecule type" value="Genomic_DNA"/>
</dbReference>
<dbReference type="Proteomes" id="UP000217507">
    <property type="component" value="Plasmid Plasmid4 dna"/>
</dbReference>
<organism evidence="2 3">
    <name type="scientific">Trichormus variabilis NIES-23</name>
    <dbReference type="NCBI Taxonomy" id="1973479"/>
    <lineage>
        <taxon>Bacteria</taxon>
        <taxon>Bacillati</taxon>
        <taxon>Cyanobacteriota</taxon>
        <taxon>Cyanophyceae</taxon>
        <taxon>Nostocales</taxon>
        <taxon>Nostocaceae</taxon>
        <taxon>Trichormus</taxon>
    </lineage>
</organism>
<dbReference type="AlphaFoldDB" id="A0A1Z4KWT0"/>
<feature type="chain" id="PRO_5011110490" evidence="1">
    <location>
        <begin position="35"/>
        <end position="77"/>
    </location>
</feature>
<proteinExistence type="predicted"/>
<keyword evidence="1" id="KW-0732">Signal</keyword>